<protein>
    <submittedName>
        <fullName evidence="1">Uncharacterized protein</fullName>
    </submittedName>
</protein>
<name>A0ACB8SIY1_9AGAM</name>
<proteinExistence type="predicted"/>
<comment type="caution">
    <text evidence="1">The sequence shown here is derived from an EMBL/GenBank/DDBJ whole genome shotgun (WGS) entry which is preliminary data.</text>
</comment>
<dbReference type="EMBL" id="MU277269">
    <property type="protein sequence ID" value="KAI0056182.1"/>
    <property type="molecule type" value="Genomic_DNA"/>
</dbReference>
<organism evidence="1 2">
    <name type="scientific">Artomyces pyxidatus</name>
    <dbReference type="NCBI Taxonomy" id="48021"/>
    <lineage>
        <taxon>Eukaryota</taxon>
        <taxon>Fungi</taxon>
        <taxon>Dikarya</taxon>
        <taxon>Basidiomycota</taxon>
        <taxon>Agaricomycotina</taxon>
        <taxon>Agaricomycetes</taxon>
        <taxon>Russulales</taxon>
        <taxon>Auriscalpiaceae</taxon>
        <taxon>Artomyces</taxon>
    </lineage>
</organism>
<accession>A0ACB8SIY1</accession>
<dbReference type="Proteomes" id="UP000814140">
    <property type="component" value="Unassembled WGS sequence"/>
</dbReference>
<evidence type="ECO:0000313" key="1">
    <source>
        <dbReference type="EMBL" id="KAI0056182.1"/>
    </source>
</evidence>
<reference evidence="1" key="1">
    <citation type="submission" date="2021-03" db="EMBL/GenBank/DDBJ databases">
        <authorList>
            <consortium name="DOE Joint Genome Institute"/>
            <person name="Ahrendt S."/>
            <person name="Looney B.P."/>
            <person name="Miyauchi S."/>
            <person name="Morin E."/>
            <person name="Drula E."/>
            <person name="Courty P.E."/>
            <person name="Chicoki N."/>
            <person name="Fauchery L."/>
            <person name="Kohler A."/>
            <person name="Kuo A."/>
            <person name="Labutti K."/>
            <person name="Pangilinan J."/>
            <person name="Lipzen A."/>
            <person name="Riley R."/>
            <person name="Andreopoulos W."/>
            <person name="He G."/>
            <person name="Johnson J."/>
            <person name="Barry K.W."/>
            <person name="Grigoriev I.V."/>
            <person name="Nagy L."/>
            <person name="Hibbett D."/>
            <person name="Henrissat B."/>
            <person name="Matheny P.B."/>
            <person name="Labbe J."/>
            <person name="Martin F."/>
        </authorList>
    </citation>
    <scope>NUCLEOTIDE SEQUENCE</scope>
    <source>
        <strain evidence="1">HHB10654</strain>
    </source>
</reference>
<gene>
    <name evidence="1" type="ORF">BV25DRAFT_1921186</name>
</gene>
<sequence length="315" mass="32401">MQNFAAHHPLAPSAQRYYVVFRGTQQGIFTDWAAAAARVIGVTGAIHRRYGRLEDAQAALADFNMREAEAAQALVQEMQSLGLGGPGVPPVVSAPVSAPVAAPVSVAASAPVATPAPASTSANVQNIGGLWSSVTSNPAVTHTGVPLPAHASAPAQGATHHAISSTTGSDSDDRSIDDDQGASWFNVHSASTHAGSTGSGTDTGSVHPSSGTAGSTYGTGSTPAPSMASASSAASTLSVFAPLVPTLPVIHGLPSSGRRYYAVVRGRQTGIFDYPWNAVRALVRDYPGALYRPFRTLSEASHWFVEQTEDQDDST</sequence>
<keyword evidence="2" id="KW-1185">Reference proteome</keyword>
<reference evidence="1" key="2">
    <citation type="journal article" date="2022" name="New Phytol.">
        <title>Evolutionary transition to the ectomycorrhizal habit in the genomes of a hyperdiverse lineage of mushroom-forming fungi.</title>
        <authorList>
            <person name="Looney B."/>
            <person name="Miyauchi S."/>
            <person name="Morin E."/>
            <person name="Drula E."/>
            <person name="Courty P.E."/>
            <person name="Kohler A."/>
            <person name="Kuo A."/>
            <person name="LaButti K."/>
            <person name="Pangilinan J."/>
            <person name="Lipzen A."/>
            <person name="Riley R."/>
            <person name="Andreopoulos W."/>
            <person name="He G."/>
            <person name="Johnson J."/>
            <person name="Nolan M."/>
            <person name="Tritt A."/>
            <person name="Barry K.W."/>
            <person name="Grigoriev I.V."/>
            <person name="Nagy L.G."/>
            <person name="Hibbett D."/>
            <person name="Henrissat B."/>
            <person name="Matheny P.B."/>
            <person name="Labbe J."/>
            <person name="Martin F.M."/>
        </authorList>
    </citation>
    <scope>NUCLEOTIDE SEQUENCE</scope>
    <source>
        <strain evidence="1">HHB10654</strain>
    </source>
</reference>
<evidence type="ECO:0000313" key="2">
    <source>
        <dbReference type="Proteomes" id="UP000814140"/>
    </source>
</evidence>